<feature type="domain" description="J" evidence="2">
    <location>
        <begin position="426"/>
        <end position="489"/>
    </location>
</feature>
<gene>
    <name evidence="3" type="ORF">TrVE_jg11386</name>
</gene>
<accession>A0A9W7BBA0</accession>
<dbReference type="GO" id="GO:0043565">
    <property type="term" value="F:sequence-specific DNA binding"/>
    <property type="evidence" value="ECO:0007669"/>
    <property type="project" value="TreeGrafter"/>
</dbReference>
<feature type="compositionally biased region" description="Polar residues" evidence="1">
    <location>
        <begin position="409"/>
        <end position="418"/>
    </location>
</feature>
<dbReference type="CDD" id="cd06257">
    <property type="entry name" value="DnaJ"/>
    <property type="match status" value="1"/>
</dbReference>
<dbReference type="PANTHER" id="PTHR14312">
    <property type="entry name" value="CREB/ATF BZIP TRANSCRIPTION FACTOR"/>
    <property type="match status" value="1"/>
</dbReference>
<dbReference type="InterPro" id="IPR001623">
    <property type="entry name" value="DnaJ_domain"/>
</dbReference>
<dbReference type="SUPFAM" id="SSF46565">
    <property type="entry name" value="Chaperone J-domain"/>
    <property type="match status" value="1"/>
</dbReference>
<evidence type="ECO:0000256" key="1">
    <source>
        <dbReference type="SAM" id="MobiDB-lite"/>
    </source>
</evidence>
<reference evidence="4" key="1">
    <citation type="journal article" date="2023" name="Commun. Biol.">
        <title>Genome analysis of Parmales, the sister group of diatoms, reveals the evolutionary specialization of diatoms from phago-mixotrophs to photoautotrophs.</title>
        <authorList>
            <person name="Ban H."/>
            <person name="Sato S."/>
            <person name="Yoshikawa S."/>
            <person name="Yamada K."/>
            <person name="Nakamura Y."/>
            <person name="Ichinomiya M."/>
            <person name="Sato N."/>
            <person name="Blanc-Mathieu R."/>
            <person name="Endo H."/>
            <person name="Kuwata A."/>
            <person name="Ogata H."/>
        </authorList>
    </citation>
    <scope>NUCLEOTIDE SEQUENCE [LARGE SCALE GENOMIC DNA]</scope>
    <source>
        <strain evidence="4">NIES 3699</strain>
    </source>
</reference>
<dbReference type="PROSITE" id="PS50076">
    <property type="entry name" value="DNAJ_2"/>
    <property type="match status" value="1"/>
</dbReference>
<name>A0A9W7BBA0_9STRA</name>
<organism evidence="3 4">
    <name type="scientific">Triparma verrucosa</name>
    <dbReference type="NCBI Taxonomy" id="1606542"/>
    <lineage>
        <taxon>Eukaryota</taxon>
        <taxon>Sar</taxon>
        <taxon>Stramenopiles</taxon>
        <taxon>Ochrophyta</taxon>
        <taxon>Bolidophyceae</taxon>
        <taxon>Parmales</taxon>
        <taxon>Triparmaceae</taxon>
        <taxon>Triparma</taxon>
    </lineage>
</organism>
<evidence type="ECO:0000259" key="2">
    <source>
        <dbReference type="PROSITE" id="PS50076"/>
    </source>
</evidence>
<keyword evidence="4" id="KW-1185">Reference proteome</keyword>
<dbReference type="Proteomes" id="UP001165160">
    <property type="component" value="Unassembled WGS sequence"/>
</dbReference>
<evidence type="ECO:0000313" key="3">
    <source>
        <dbReference type="EMBL" id="GMH83633.1"/>
    </source>
</evidence>
<dbReference type="EMBL" id="BRXX01000028">
    <property type="protein sequence ID" value="GMH83633.1"/>
    <property type="molecule type" value="Genomic_DNA"/>
</dbReference>
<proteinExistence type="predicted"/>
<feature type="compositionally biased region" description="Low complexity" evidence="1">
    <location>
        <begin position="373"/>
        <end position="408"/>
    </location>
</feature>
<protein>
    <recommendedName>
        <fullName evidence="2">J domain-containing protein</fullName>
    </recommendedName>
</protein>
<comment type="caution">
    <text evidence="3">The sequence shown here is derived from an EMBL/GenBank/DDBJ whole genome shotgun (WGS) entry which is preliminary data.</text>
</comment>
<dbReference type="Gene3D" id="1.10.287.110">
    <property type="entry name" value="DnaJ domain"/>
    <property type="match status" value="1"/>
</dbReference>
<dbReference type="AlphaFoldDB" id="A0A9W7BBA0"/>
<dbReference type="GO" id="GO:0005634">
    <property type="term" value="C:nucleus"/>
    <property type="evidence" value="ECO:0007669"/>
    <property type="project" value="TreeGrafter"/>
</dbReference>
<dbReference type="GO" id="GO:0010468">
    <property type="term" value="P:regulation of gene expression"/>
    <property type="evidence" value="ECO:0007669"/>
    <property type="project" value="TreeGrafter"/>
</dbReference>
<sequence length="489" mass="57446">MLGYPRLFSPRLFNPRLFTPRCTSPSETAVLHRFFSSRNGSRDKSFNLKGLPFTVPSSSVASSFRAWTVEQGIDKLVQSTNVTPTYMPFYVFDFNTKDSKNRIMYHQGVPVYAGYNYRRSLANSAHEDTFANSENIASAKIFDDRWLLKIHSGGPSFAPTREYIGEEVALDTWSSHRSSCWRVAMSEVGDENYDNKFELINSNRAYLPVYIVEYSLLGFPFRVAISGCDPNAQAPDIHHLTDHRLLSDETKGEFLNWVGKLGNVNTDLQMNSFRRSSGTVFYLVVPVIRFVLSKLPTFLVAGLLFGVTKKLLYPFYVETKSWEDSQKEKDYEARESSEWMWRDTFKDVGGEGMKNFRTTRARARGEYFRRQQRQQQQQEYYQDGQQRQQQRQQQQRQQQQQQQQQQQRTKQSSNNSKVQFDFDTTDPYEVLRMDKKKPLTKQSLSQAFRREMMKWHPDRFQDATEERKNYATERTKLITNHYTQLRKRF</sequence>
<dbReference type="InterPro" id="IPR036869">
    <property type="entry name" value="J_dom_sf"/>
</dbReference>
<evidence type="ECO:0000313" key="4">
    <source>
        <dbReference type="Proteomes" id="UP001165160"/>
    </source>
</evidence>
<dbReference type="PANTHER" id="PTHR14312:SF1">
    <property type="entry name" value="BASIC-LEUCINE ZIPPER TRANSCRIPTION FACTOR A"/>
    <property type="match status" value="1"/>
</dbReference>
<feature type="region of interest" description="Disordered" evidence="1">
    <location>
        <begin position="364"/>
        <end position="441"/>
    </location>
</feature>